<feature type="compositionally biased region" description="Basic and acidic residues" evidence="11">
    <location>
        <begin position="372"/>
        <end position="384"/>
    </location>
</feature>
<dbReference type="AlphaFoldDB" id="A0ABD3EX70"/>
<evidence type="ECO:0000256" key="1">
    <source>
        <dbReference type="ARBA" id="ARBA00004138"/>
    </source>
</evidence>
<feature type="coiled-coil region" evidence="10">
    <location>
        <begin position="123"/>
        <end position="154"/>
    </location>
</feature>
<proteinExistence type="inferred from homology"/>
<feature type="compositionally biased region" description="Basic and acidic residues" evidence="11">
    <location>
        <begin position="312"/>
        <end position="324"/>
    </location>
</feature>
<dbReference type="GO" id="GO:0005929">
    <property type="term" value="C:cilium"/>
    <property type="evidence" value="ECO:0007669"/>
    <property type="project" value="UniProtKB-SubCell"/>
</dbReference>
<accession>A0ABD3EX70</accession>
<comment type="subcellular location">
    <subcellularLocation>
        <location evidence="1">Cell projection</location>
        <location evidence="1">Cilium</location>
    </subcellularLocation>
    <subcellularLocation>
        <location evidence="2">Cytoplasm</location>
    </subcellularLocation>
</comment>
<feature type="region of interest" description="Disordered" evidence="11">
    <location>
        <begin position="283"/>
        <end position="325"/>
    </location>
</feature>
<comment type="caution">
    <text evidence="13">The sequence shown here is derived from an EMBL/GenBank/DDBJ whole genome shotgun (WGS) entry which is preliminary data.</text>
</comment>
<evidence type="ECO:0000256" key="3">
    <source>
        <dbReference type="ARBA" id="ARBA00007460"/>
    </source>
</evidence>
<keyword evidence="5" id="KW-0963">Cytoplasm</keyword>
<evidence type="ECO:0000313" key="14">
    <source>
        <dbReference type="Proteomes" id="UP001632037"/>
    </source>
</evidence>
<dbReference type="InterPro" id="IPR042541">
    <property type="entry name" value="BART_sf"/>
</dbReference>
<evidence type="ECO:0000256" key="9">
    <source>
        <dbReference type="ARBA" id="ARBA00031593"/>
    </source>
</evidence>
<evidence type="ECO:0000256" key="11">
    <source>
        <dbReference type="SAM" id="MobiDB-lite"/>
    </source>
</evidence>
<protein>
    <recommendedName>
        <fullName evidence="4">Cilia- and flagella-associated protein 36</fullName>
    </recommendedName>
    <alternativeName>
        <fullName evidence="9">Coiled-coil domain-containing protein 104</fullName>
    </alternativeName>
</protein>
<keyword evidence="7" id="KW-0969">Cilium</keyword>
<organism evidence="13 14">
    <name type="scientific">Phytophthora oleae</name>
    <dbReference type="NCBI Taxonomy" id="2107226"/>
    <lineage>
        <taxon>Eukaryota</taxon>
        <taxon>Sar</taxon>
        <taxon>Stramenopiles</taxon>
        <taxon>Oomycota</taxon>
        <taxon>Peronosporomycetes</taxon>
        <taxon>Peronosporales</taxon>
        <taxon>Peronosporaceae</taxon>
        <taxon>Phytophthora</taxon>
    </lineage>
</organism>
<comment type="similarity">
    <text evidence="3">Belongs to the CFAP36 family.</text>
</comment>
<gene>
    <name evidence="13" type="ORF">V7S43_016169</name>
</gene>
<dbReference type="GO" id="GO:0005737">
    <property type="term" value="C:cytoplasm"/>
    <property type="evidence" value="ECO:0007669"/>
    <property type="project" value="UniProtKB-SubCell"/>
</dbReference>
<evidence type="ECO:0000256" key="8">
    <source>
        <dbReference type="ARBA" id="ARBA00023273"/>
    </source>
</evidence>
<feature type="domain" description="BART" evidence="12">
    <location>
        <begin position="11"/>
        <end position="133"/>
    </location>
</feature>
<dbReference type="Gene3D" id="1.20.1520.10">
    <property type="entry name" value="ADP-ribosylation factor-like 2-binding protein, domain"/>
    <property type="match status" value="1"/>
</dbReference>
<dbReference type="InterPro" id="IPR023379">
    <property type="entry name" value="BART_dom"/>
</dbReference>
<dbReference type="Pfam" id="PF11527">
    <property type="entry name" value="ARL2_Bind_BART"/>
    <property type="match status" value="1"/>
</dbReference>
<evidence type="ECO:0000256" key="4">
    <source>
        <dbReference type="ARBA" id="ARBA00021815"/>
    </source>
</evidence>
<evidence type="ECO:0000256" key="2">
    <source>
        <dbReference type="ARBA" id="ARBA00004496"/>
    </source>
</evidence>
<dbReference type="EMBL" id="JBIMZQ010000051">
    <property type="protein sequence ID" value="KAL3658801.1"/>
    <property type="molecule type" value="Genomic_DNA"/>
</dbReference>
<feature type="compositionally biased region" description="Polar residues" evidence="11">
    <location>
        <begin position="204"/>
        <end position="219"/>
    </location>
</feature>
<feature type="region of interest" description="Disordered" evidence="11">
    <location>
        <begin position="339"/>
        <end position="358"/>
    </location>
</feature>
<keyword evidence="8" id="KW-0966">Cell projection</keyword>
<name>A0ABD3EX70_9STRA</name>
<feature type="region of interest" description="Disordered" evidence="11">
    <location>
        <begin position="372"/>
        <end position="394"/>
    </location>
</feature>
<feature type="compositionally biased region" description="Polar residues" evidence="11">
    <location>
        <begin position="341"/>
        <end position="353"/>
    </location>
</feature>
<feature type="region of interest" description="Disordered" evidence="11">
    <location>
        <begin position="200"/>
        <end position="227"/>
    </location>
</feature>
<dbReference type="PANTHER" id="PTHR21532">
    <property type="entry name" value="PHOSPHODIESTERASE HL"/>
    <property type="match status" value="1"/>
</dbReference>
<evidence type="ECO:0000256" key="5">
    <source>
        <dbReference type="ARBA" id="ARBA00022490"/>
    </source>
</evidence>
<evidence type="ECO:0000256" key="7">
    <source>
        <dbReference type="ARBA" id="ARBA00023069"/>
    </source>
</evidence>
<evidence type="ECO:0000313" key="13">
    <source>
        <dbReference type="EMBL" id="KAL3658801.1"/>
    </source>
</evidence>
<keyword evidence="14" id="KW-1185">Reference proteome</keyword>
<dbReference type="Proteomes" id="UP001632037">
    <property type="component" value="Unassembled WGS sequence"/>
</dbReference>
<dbReference type="InterPro" id="IPR038888">
    <property type="entry name" value="CFAP36"/>
</dbReference>
<reference evidence="13 14" key="1">
    <citation type="submission" date="2024-09" db="EMBL/GenBank/DDBJ databases">
        <title>Genome sequencing and assembly of Phytophthora oleae, isolate VK10A, causative agent of rot of olive drupes.</title>
        <authorList>
            <person name="Conti Taguali S."/>
            <person name="Riolo M."/>
            <person name="La Spada F."/>
            <person name="Cacciola S.O."/>
            <person name="Dionisio G."/>
        </authorList>
    </citation>
    <scope>NUCLEOTIDE SEQUENCE [LARGE SCALE GENOMIC DNA]</scope>
    <source>
        <strain evidence="13 14">VK10A</strain>
    </source>
</reference>
<evidence type="ECO:0000256" key="6">
    <source>
        <dbReference type="ARBA" id="ARBA00023054"/>
    </source>
</evidence>
<dbReference type="PANTHER" id="PTHR21532:SF0">
    <property type="entry name" value="CILIA- AND FLAGELLA-ASSOCIATED PROTEIN 36"/>
    <property type="match status" value="1"/>
</dbReference>
<sequence length="394" mass="45307">MADALEFTPEESDWVFDYVLNLFRSPAWELPVMCFIDDNCASFDTDEENKFIYTELHAQFRELVENVLGSHLAEMGLTATDFATICEKQRDSERAAGGSVSDGVSADVVNQILAMDDFLSFKKLMVKRNLELELEAIKELREEVIEDEHDLEAQFMELSVLYKQEEMEQAELEAALAMSMVVQGEQLRLASVAAKVAEDKHASSADTRQLSPAEVQQQIRESKKKAEEICKKNKESLEENRSKQREWQQAAEISEVELKRREEYLKKQRDRIIEKKKREREAQLKEYQQEQKATAPEPPAQMVEKLQSNTSEEAKKSEEEERRNALRIALARRMKQDLLESVNSAASDPSRSGSFKVHQVVELDDKLQRVEDLRRQSQERESKVQAKLRAGVSS</sequence>
<evidence type="ECO:0000256" key="10">
    <source>
        <dbReference type="SAM" id="Coils"/>
    </source>
</evidence>
<keyword evidence="6 10" id="KW-0175">Coiled coil</keyword>
<evidence type="ECO:0000259" key="12">
    <source>
        <dbReference type="Pfam" id="PF11527"/>
    </source>
</evidence>